<dbReference type="SUPFAM" id="SSF52047">
    <property type="entry name" value="RNI-like"/>
    <property type="match status" value="1"/>
</dbReference>
<dbReference type="SUPFAM" id="SSF81383">
    <property type="entry name" value="F-box domain"/>
    <property type="match status" value="1"/>
</dbReference>
<dbReference type="InterPro" id="IPR032675">
    <property type="entry name" value="LRR_dom_sf"/>
</dbReference>
<dbReference type="InterPro" id="IPR050232">
    <property type="entry name" value="FBL13/AtMIF1-like"/>
</dbReference>
<dbReference type="OrthoDB" id="1057107at2759"/>
<evidence type="ECO:0000313" key="2">
    <source>
        <dbReference type="EMBL" id="KAG2245078.1"/>
    </source>
</evidence>
<organism evidence="2 3">
    <name type="scientific">Brassica carinata</name>
    <name type="common">Ethiopian mustard</name>
    <name type="synonym">Abyssinian cabbage</name>
    <dbReference type="NCBI Taxonomy" id="52824"/>
    <lineage>
        <taxon>Eukaryota</taxon>
        <taxon>Viridiplantae</taxon>
        <taxon>Streptophyta</taxon>
        <taxon>Embryophyta</taxon>
        <taxon>Tracheophyta</taxon>
        <taxon>Spermatophyta</taxon>
        <taxon>Magnoliopsida</taxon>
        <taxon>eudicotyledons</taxon>
        <taxon>Gunneridae</taxon>
        <taxon>Pentapetalae</taxon>
        <taxon>rosids</taxon>
        <taxon>malvids</taxon>
        <taxon>Brassicales</taxon>
        <taxon>Brassicaceae</taxon>
        <taxon>Brassiceae</taxon>
        <taxon>Brassica</taxon>
    </lineage>
</organism>
<dbReference type="PANTHER" id="PTHR31900:SF25">
    <property type="entry name" value="FBD DOMAIN-CONTAINING PROTEIN"/>
    <property type="match status" value="1"/>
</dbReference>
<dbReference type="Gene3D" id="3.80.10.10">
    <property type="entry name" value="Ribonuclease Inhibitor"/>
    <property type="match status" value="1"/>
</dbReference>
<feature type="domain" description="F-box" evidence="1">
    <location>
        <begin position="21"/>
        <end position="57"/>
    </location>
</feature>
<dbReference type="InterPro" id="IPR001810">
    <property type="entry name" value="F-box_dom"/>
</dbReference>
<dbReference type="PANTHER" id="PTHR31900">
    <property type="entry name" value="F-BOX/RNI SUPERFAMILY PROTEIN-RELATED"/>
    <property type="match status" value="1"/>
</dbReference>
<comment type="caution">
    <text evidence="2">The sequence shown here is derived from an EMBL/GenBank/DDBJ whole genome shotgun (WGS) entry which is preliminary data.</text>
</comment>
<protein>
    <recommendedName>
        <fullName evidence="1">F-box domain-containing protein</fullName>
    </recommendedName>
</protein>
<dbReference type="InterPro" id="IPR036047">
    <property type="entry name" value="F-box-like_dom_sf"/>
</dbReference>
<dbReference type="PROSITE" id="PS50181">
    <property type="entry name" value="FBOX"/>
    <property type="match status" value="1"/>
</dbReference>
<dbReference type="EMBL" id="JAAMPC010000038">
    <property type="protein sequence ID" value="KAG2245078.1"/>
    <property type="molecule type" value="Genomic_DNA"/>
</dbReference>
<dbReference type="Proteomes" id="UP000886595">
    <property type="component" value="Unassembled WGS sequence"/>
</dbReference>
<dbReference type="InterPro" id="IPR055357">
    <property type="entry name" value="LRR_At1g61320_AtMIF1"/>
</dbReference>
<dbReference type="Pfam" id="PF00646">
    <property type="entry name" value="F-box"/>
    <property type="match status" value="1"/>
</dbReference>
<keyword evidence="3" id="KW-1185">Reference proteome</keyword>
<dbReference type="Gene3D" id="1.20.1280.50">
    <property type="match status" value="1"/>
</dbReference>
<dbReference type="InterPro" id="IPR053781">
    <property type="entry name" value="F-box_AtFBL13-like"/>
</dbReference>
<evidence type="ECO:0000259" key="1">
    <source>
        <dbReference type="PROSITE" id="PS50181"/>
    </source>
</evidence>
<reference evidence="2 3" key="1">
    <citation type="submission" date="2020-02" db="EMBL/GenBank/DDBJ databases">
        <authorList>
            <person name="Ma Q."/>
            <person name="Huang Y."/>
            <person name="Song X."/>
            <person name="Pei D."/>
        </authorList>
    </citation>
    <scope>NUCLEOTIDE SEQUENCE [LARGE SCALE GENOMIC DNA]</scope>
    <source>
        <strain evidence="2">Sxm20200214</strain>
        <tissue evidence="2">Leaf</tissue>
    </source>
</reference>
<name>A0A8X7P6W3_BRACI</name>
<sequence>MEDPPNAPAGAQNPSHLFGGVDSISSLPDEMLHHIMSFVPTNVAITTSVLSKRWRHVWCKTPYLSFKSSLEPIRETLACSYTAAKIMRFHLYVEDSETRHHVDSLINFAISHNVEKLSLVLEAYYRFPDFFFSNPSLKQLIVESWSYMRPKCTVSWTSLRDLSLKNSSLDESFTKVLSGSPMLESLTLNSCFLSCLDLSESPRLRRLDLKFTNSSSRKCHIVAPHIHYLRMVDFTHKYSLADVSSLIEANIETIYCLPRYWCDQVDPSKKKDLDDPSKDDCQVMMQAMLEKLQNVENLTVGLSFLQMLSIADFRGVRFPTFKVKTLTLKSTILRSAVRGTAKLLQNSPELKKIVFYKTEDWNCSEKYVNRYMDPQDPQDLIFPAKSAFKVAKPDLVASFMELLLRNTRTLETLVLQLRSCLNTTNYVEVSQIALTLSHKNNVSIVLK</sequence>
<dbReference type="Pfam" id="PF23622">
    <property type="entry name" value="LRR_At1g61320_AtMIF1"/>
    <property type="match status" value="1"/>
</dbReference>
<evidence type="ECO:0000313" key="3">
    <source>
        <dbReference type="Proteomes" id="UP000886595"/>
    </source>
</evidence>
<dbReference type="AlphaFoldDB" id="A0A8X7P6W3"/>
<gene>
    <name evidence="2" type="ORF">Bca52824_093062</name>
</gene>
<dbReference type="CDD" id="cd22160">
    <property type="entry name" value="F-box_AtFBL13-like"/>
    <property type="match status" value="1"/>
</dbReference>
<dbReference type="SMART" id="SM00256">
    <property type="entry name" value="FBOX"/>
    <property type="match status" value="1"/>
</dbReference>
<accession>A0A8X7P6W3</accession>
<proteinExistence type="predicted"/>